<dbReference type="SUPFAM" id="SSF52540">
    <property type="entry name" value="P-loop containing nucleoside triphosphate hydrolases"/>
    <property type="match status" value="1"/>
</dbReference>
<organism evidence="5 6">
    <name type="scientific">Kosmotoga olearia (strain ATCC BAA-1733 / DSM 21960 / TBF 19.5.1)</name>
    <dbReference type="NCBI Taxonomy" id="521045"/>
    <lineage>
        <taxon>Bacteria</taxon>
        <taxon>Thermotogati</taxon>
        <taxon>Thermotogota</taxon>
        <taxon>Thermotogae</taxon>
        <taxon>Kosmotogales</taxon>
        <taxon>Kosmotogaceae</taxon>
        <taxon>Kosmotoga</taxon>
    </lineage>
</organism>
<dbReference type="AlphaFoldDB" id="C5CIE5"/>
<dbReference type="STRING" id="521045.Kole_0153"/>
<dbReference type="PANTHER" id="PTHR42939:SF1">
    <property type="entry name" value="ABC TRANSPORTER ATP-BINDING PROTEIN ALBC-RELATED"/>
    <property type="match status" value="1"/>
</dbReference>
<evidence type="ECO:0000313" key="5">
    <source>
        <dbReference type="EMBL" id="ACR78879.1"/>
    </source>
</evidence>
<dbReference type="HOGENOM" id="CLU_000604_1_2_0"/>
<keyword evidence="6" id="KW-1185">Reference proteome</keyword>
<evidence type="ECO:0000256" key="3">
    <source>
        <dbReference type="ARBA" id="ARBA00022840"/>
    </source>
</evidence>
<dbReference type="CDD" id="cd03230">
    <property type="entry name" value="ABC_DR_subfamily_A"/>
    <property type="match status" value="1"/>
</dbReference>
<dbReference type="GO" id="GO:0005524">
    <property type="term" value="F:ATP binding"/>
    <property type="evidence" value="ECO:0007669"/>
    <property type="project" value="UniProtKB-KW"/>
</dbReference>
<dbReference type="eggNOG" id="COG1131">
    <property type="taxonomic scope" value="Bacteria"/>
</dbReference>
<dbReference type="RefSeq" id="WP_012744667.1">
    <property type="nucleotide sequence ID" value="NC_012785.1"/>
</dbReference>
<keyword evidence="1" id="KW-0813">Transport</keyword>
<evidence type="ECO:0000313" key="6">
    <source>
        <dbReference type="Proteomes" id="UP000002382"/>
    </source>
</evidence>
<dbReference type="InterPro" id="IPR003593">
    <property type="entry name" value="AAA+_ATPase"/>
</dbReference>
<dbReference type="Proteomes" id="UP000002382">
    <property type="component" value="Chromosome"/>
</dbReference>
<dbReference type="InterPro" id="IPR027417">
    <property type="entry name" value="P-loop_NTPase"/>
</dbReference>
<feature type="domain" description="ABC transporter" evidence="4">
    <location>
        <begin position="9"/>
        <end position="230"/>
    </location>
</feature>
<dbReference type="GO" id="GO:0016887">
    <property type="term" value="F:ATP hydrolysis activity"/>
    <property type="evidence" value="ECO:0007669"/>
    <property type="project" value="InterPro"/>
</dbReference>
<gene>
    <name evidence="5" type="ordered locus">Kole_0153</name>
</gene>
<protein>
    <submittedName>
        <fullName evidence="5">ABC transporter related</fullName>
    </submittedName>
</protein>
<dbReference type="SMART" id="SM00382">
    <property type="entry name" value="AAA"/>
    <property type="match status" value="1"/>
</dbReference>
<dbReference type="EMBL" id="CP001634">
    <property type="protein sequence ID" value="ACR78879.1"/>
    <property type="molecule type" value="Genomic_DNA"/>
</dbReference>
<name>C5CIE5_KOSOT</name>
<evidence type="ECO:0000256" key="1">
    <source>
        <dbReference type="ARBA" id="ARBA00022448"/>
    </source>
</evidence>
<reference evidence="5 6" key="2">
    <citation type="journal article" date="2011" name="J. Bacteriol.">
        <title>Genome Sequence of Kosmotoga olearia Strain TBF 19.5.1, a Thermophilic Bacterium with a Wide Growth Temperature Range, Isolated from the Troll B Oil Platform in the North Sea.</title>
        <authorList>
            <person name="Swithers K.S."/>
            <person name="Dipippo J.L."/>
            <person name="Bruce D.C."/>
            <person name="Detter C."/>
            <person name="Tapia R."/>
            <person name="Han S."/>
            <person name="Goodwin L.A."/>
            <person name="Han J."/>
            <person name="Woyke T."/>
            <person name="Pitluck S."/>
            <person name="Pennacchio L."/>
            <person name="Nolan M."/>
            <person name="Mikhailova N."/>
            <person name="Land M.L."/>
            <person name="Nesbo C.L."/>
            <person name="Gogarten J.P."/>
            <person name="Noll K.M."/>
        </authorList>
    </citation>
    <scope>NUCLEOTIDE SEQUENCE [LARGE SCALE GENOMIC DNA]</scope>
    <source>
        <strain evidence="6">ATCC BAA-1733 / DSM 21960 / TBF 19.5.1</strain>
    </source>
</reference>
<evidence type="ECO:0000259" key="4">
    <source>
        <dbReference type="PROSITE" id="PS50893"/>
    </source>
</evidence>
<dbReference type="InterPro" id="IPR003439">
    <property type="entry name" value="ABC_transporter-like_ATP-bd"/>
</dbReference>
<keyword evidence="2" id="KW-0547">Nucleotide-binding</keyword>
<dbReference type="Pfam" id="PF00005">
    <property type="entry name" value="ABC_tran"/>
    <property type="match status" value="1"/>
</dbReference>
<dbReference type="InterPro" id="IPR051782">
    <property type="entry name" value="ABC_Transporter_VariousFunc"/>
</dbReference>
<dbReference type="KEGG" id="kol:Kole_0153"/>
<sequence length="286" mass="32976">MEREEMKVITVRNLKKTYRNGVEAVKGIDLDIEPHEVCALLGPNGAGKTTTLKSILGFINYEGEIKVFGKPIDEVRDRISFVPAERSFYGYMTLSKAMKFCERFLPNFDSKKSLEMIKHFRLPMDKKIAGFSSGMKTGVYLSFTLAQEADLYILDEPTWGLDPIMRDDVLEMIREKVIQGKSVLYTSHIISEVEKISDRIYIIDKGKIRYSGALDGLKEQFRIFYLPIEAMKKLDNRDFSSLRKVPNRIVVLSKDPEEWEELENLSEMEGTAPNLEEFFQFLIRGE</sequence>
<dbReference type="OrthoDB" id="9804819at2"/>
<accession>C5CIE5</accession>
<dbReference type="Gene3D" id="3.40.50.300">
    <property type="entry name" value="P-loop containing nucleotide triphosphate hydrolases"/>
    <property type="match status" value="1"/>
</dbReference>
<dbReference type="PANTHER" id="PTHR42939">
    <property type="entry name" value="ABC TRANSPORTER ATP-BINDING PROTEIN ALBC-RELATED"/>
    <property type="match status" value="1"/>
</dbReference>
<reference evidence="5 6" key="1">
    <citation type="submission" date="2009-06" db="EMBL/GenBank/DDBJ databases">
        <title>Complete sequence of Thermotogales bacterium TBF 19.5.1.</title>
        <authorList>
            <consortium name="US DOE Joint Genome Institute"/>
            <person name="Lucas S."/>
            <person name="Copeland A."/>
            <person name="Lapidus A."/>
            <person name="Glavina del Rio T."/>
            <person name="Tice H."/>
            <person name="Bruce D."/>
            <person name="Goodwin L."/>
            <person name="Pitluck S."/>
            <person name="Chertkov O."/>
            <person name="Brettin T."/>
            <person name="Detter J.C."/>
            <person name="Han C."/>
            <person name="Schmutz J."/>
            <person name="Larimer F."/>
            <person name="Land M."/>
            <person name="Hauser L."/>
            <person name="Kyrpides N."/>
            <person name="Ovchinnikova G."/>
            <person name="Noll K."/>
        </authorList>
    </citation>
    <scope>NUCLEOTIDE SEQUENCE [LARGE SCALE GENOMIC DNA]</scope>
    <source>
        <strain evidence="6">ATCC BAA-1733 / DSM 21960 / TBF 19.5.1</strain>
    </source>
</reference>
<proteinExistence type="predicted"/>
<evidence type="ECO:0000256" key="2">
    <source>
        <dbReference type="ARBA" id="ARBA00022741"/>
    </source>
</evidence>
<keyword evidence="3" id="KW-0067">ATP-binding</keyword>
<dbReference type="PROSITE" id="PS50893">
    <property type="entry name" value="ABC_TRANSPORTER_2"/>
    <property type="match status" value="1"/>
</dbReference>